<dbReference type="Gene3D" id="3.20.20.100">
    <property type="entry name" value="NADP-dependent oxidoreductase domain"/>
    <property type="match status" value="1"/>
</dbReference>
<dbReference type="AlphaFoldDB" id="A0A1Y5P0D5"/>
<reference evidence="1" key="1">
    <citation type="submission" date="2016-03" db="EMBL/GenBank/DDBJ databases">
        <authorList>
            <person name="Ploux O."/>
        </authorList>
    </citation>
    <scope>NUCLEOTIDE SEQUENCE</scope>
    <source>
        <strain evidence="1">UC1</strain>
    </source>
</reference>
<protein>
    <recommendedName>
        <fullName evidence="2">Aldo/keto reductase</fullName>
    </recommendedName>
</protein>
<dbReference type="InterPro" id="IPR036812">
    <property type="entry name" value="NAD(P)_OxRdtase_dom_sf"/>
</dbReference>
<accession>A0A1Y5P0D5</accession>
<evidence type="ECO:0000313" key="1">
    <source>
        <dbReference type="EMBL" id="SBS72132.1"/>
    </source>
</evidence>
<sequence>MPIPGTRRRSRLDENAAATTIALSADDIADLDGLAARVGVAGDRYDANGMAAVGL</sequence>
<dbReference type="EMBL" id="FLQR01000006">
    <property type="protein sequence ID" value="SBS72132.1"/>
    <property type="molecule type" value="Genomic_DNA"/>
</dbReference>
<organism evidence="1">
    <name type="scientific">uncultured Microbacterium sp</name>
    <dbReference type="NCBI Taxonomy" id="191216"/>
    <lineage>
        <taxon>Bacteria</taxon>
        <taxon>Bacillati</taxon>
        <taxon>Actinomycetota</taxon>
        <taxon>Actinomycetes</taxon>
        <taxon>Micrococcales</taxon>
        <taxon>Microbacteriaceae</taxon>
        <taxon>Microbacterium</taxon>
        <taxon>environmental samples</taxon>
    </lineage>
</organism>
<dbReference type="SUPFAM" id="SSF51430">
    <property type="entry name" value="NAD(P)-linked oxidoreductase"/>
    <property type="match status" value="1"/>
</dbReference>
<gene>
    <name evidence="1" type="ORF">MIPYR_20435</name>
</gene>
<evidence type="ECO:0008006" key="2">
    <source>
        <dbReference type="Google" id="ProtNLM"/>
    </source>
</evidence>
<name>A0A1Y5P0D5_9MICO</name>
<proteinExistence type="predicted"/>